<sequence length="1977" mass="215111">MDDDIEGSPFDFTGEIITIVLPDTWNGVGKKPKLSAEAGAYRAIRSIPRLPGEENRKIFLRMKNPDIFLTLDALKDRLDSADRRNADYTALKEAQDANPARTARPIELWDADGTFASMPARLIPTNKPYSDDAQLQRWIDVAKNLGGKPPAHINPAYARFLLKPSETLKNRIRLYFTPANPPVFGVDTTRLMTIISANQAKFGDWPQREVIEFTTARDKGLKLIGQNFLQFYFTWMEVDHYKELWKQFGVSELLHAFPAEGDVAPDIYDKVDKRLKKGKQLVDGLEITVTWGKIRAARGNREGSTATIMGESATKVAADLWNKDSITSGMGNSEVEWLHRAACAFGGLNEQVSLKTSNDPNNLVFGTWECNTDMIRAENMVTELTKLDDMMPDNGYKGKLTTNNKTAGTVSRIGLEKTNTTATIPKWVGEKNYSWLSLSLGYKYQMMATESPLRQGFAQEIYFDPWSLYVPLGIEPRLDIMILNGLKSGDITADVVAHKITKRSLASNMGDPLPNLPLPEYSSDAYPTLAWNAAIKGLPSLELPDIVIKYPTIASGPLADDVPTDESISHRTSRPRRSILLGTPVPQNGFVLQGEVDVFGTAVVGNLEKWMGPPPEDVIVGIDPPSIERVVVPGDFHMSILIPLLRGTPFDDIIFRNVAIYHQNYAFDKTKSIGWHFNADWVIDSSCGLLYDILTKALQVTKPILSIHASFGEQQRWSAPLSLHSFILEGVFPDLTISPVSGLTLTSIGVRLLGIRGFSFTPEPHSTLSFGFGIFGTMKLNVPGSVVPLNLDYEMGLSGRTVNLSAEISGSIWEDALGVKGLLLEDVVFGTTFSTISPWKSFSFDVSATFSYMSSQAYLRGSYAAGGHFSLTAELDNFGTDEISDLFFAMFSDSLTLPDFDVHVGSAILSIVSGQGLSISLLDVNVAGYTAASIEVALSSSGASLSGTLSSSTITFGDVELRDALIKLSFWTTGKKKNVEFMLGGTLGVDFLDLTVGAVVHLYPGEGGVQWAVVAELNAPSRPFALSDVVPVVQGSFVDFSLRNAVFIAASKDDPLVSQSFPGYHVLKGVQVFGVIDRIPALNDLLHADVKGLVLNAGWSKASGFSLFVSLPAESTIDLGNGIRTTPITLGIRTSPIELAVMAGVTVPVKDSTPVDFSFVLAANAIDASASAQMEGWWVKPFGIDNLKIGPEVTLSIEIIYAQFVSTGTPSGFGVSGGLMIGSIEAFLAMNVSEDPKRQMLFGELKKLDISDVVTLAGTLVQQDIPKIPDNLLKFEELKVYICPFGVVLGKTSYPQGFSFKADLLLFEKRANIECTIDKAQKSVDIIGGVDNFELGPLSVHGSKGPRAELECHIGVSTQQLIVDGVVTLFDTKTQTYINIQFLPEPIFKFYLLLQFANIFMFKLDAELLGSIHDRLSDADFSLYAELENDILDYIAQQIVEQFEAAKVAATEGLEVAQEKLSEAQKLWDDAIADAEKRVENAQKEWESYERNIRSSSQPIVDNYLSEISRLQGEVDKARKDYNNALEAAQRAVNQANQDRGAALAAAQRDVGNAKRDIDKAIDGAQRDLDYAEADLSEAFGDAKRAIDSAQQEVWSLQNQINDIKRTIDDYNRAPWYEFWKKTAIAGLWVAVGALEASKAIASGALDVARAILTGSEYLSKEAAVKAARLALEGARSTGKAALSAAQEALHVADETSKAAVDAAEATLQGVQKGVEFVAFQGAIEALEVFKKANKAAYEAAVAAIEGLMDSAAFIAFNAAKAGLEVAKGSTKVLDAAKEALSLAEKASQTALSILQDVVKFGAKAVNIKTIILSGTFRGILGIGGGNARPLSAVIKGYIVGQGFDIRAEFDVREPVAFITAIFKQLWDMISDTFSFTTKEASDDQPDLGKLIPRTKRQTIEDMMNPGPFPAARSKFLQQRPDVLRMLADKSDSIPIDIPRGPFSGTPIVPSLVVARKAFILMQEEKGISVFDDLDGI</sequence>
<comment type="caution">
    <text evidence="2">The sequence shown here is derived from an EMBL/GenBank/DDBJ whole genome shotgun (WGS) entry which is preliminary data.</text>
</comment>
<keyword evidence="3" id="KW-1185">Reference proteome</keyword>
<dbReference type="EMBL" id="JAGFBS010000004">
    <property type="protein sequence ID" value="KAG6379665.1"/>
    <property type="molecule type" value="Genomic_DNA"/>
</dbReference>
<gene>
    <name evidence="2" type="ORF">JVT61DRAFT_10185</name>
</gene>
<evidence type="ECO:0000313" key="3">
    <source>
        <dbReference type="Proteomes" id="UP000683000"/>
    </source>
</evidence>
<dbReference type="InterPro" id="IPR027267">
    <property type="entry name" value="AH/BAR_dom_sf"/>
</dbReference>
<organism evidence="2 3">
    <name type="scientific">Boletus reticuloceps</name>
    <dbReference type="NCBI Taxonomy" id="495285"/>
    <lineage>
        <taxon>Eukaryota</taxon>
        <taxon>Fungi</taxon>
        <taxon>Dikarya</taxon>
        <taxon>Basidiomycota</taxon>
        <taxon>Agaricomycotina</taxon>
        <taxon>Agaricomycetes</taxon>
        <taxon>Agaricomycetidae</taxon>
        <taxon>Boletales</taxon>
        <taxon>Boletineae</taxon>
        <taxon>Boletaceae</taxon>
        <taxon>Boletoideae</taxon>
        <taxon>Boletus</taxon>
    </lineage>
</organism>
<accession>A0A8I2YWT5</accession>
<reference evidence="2" key="1">
    <citation type="submission" date="2021-03" db="EMBL/GenBank/DDBJ databases">
        <title>Evolutionary innovations through gain and loss of genes in the ectomycorrhizal Boletales.</title>
        <authorList>
            <person name="Wu G."/>
            <person name="Miyauchi S."/>
            <person name="Morin E."/>
            <person name="Yang Z.-L."/>
            <person name="Xu J."/>
            <person name="Martin F.M."/>
        </authorList>
    </citation>
    <scope>NUCLEOTIDE SEQUENCE</scope>
    <source>
        <strain evidence="2">BR01</strain>
    </source>
</reference>
<feature type="coiled-coil region" evidence="1">
    <location>
        <begin position="1587"/>
        <end position="1614"/>
    </location>
</feature>
<feature type="coiled-coil region" evidence="1">
    <location>
        <begin position="1465"/>
        <end position="1539"/>
    </location>
</feature>
<protein>
    <submittedName>
        <fullName evidence="2">Uncharacterized protein</fullName>
    </submittedName>
</protein>
<proteinExistence type="predicted"/>
<dbReference type="SUPFAM" id="SSF103657">
    <property type="entry name" value="BAR/IMD domain-like"/>
    <property type="match status" value="1"/>
</dbReference>
<name>A0A8I2YWT5_9AGAM</name>
<evidence type="ECO:0000256" key="1">
    <source>
        <dbReference type="SAM" id="Coils"/>
    </source>
</evidence>
<dbReference type="OrthoDB" id="3219467at2759"/>
<dbReference type="Proteomes" id="UP000683000">
    <property type="component" value="Unassembled WGS sequence"/>
</dbReference>
<evidence type="ECO:0000313" key="2">
    <source>
        <dbReference type="EMBL" id="KAG6379665.1"/>
    </source>
</evidence>
<keyword evidence="1" id="KW-0175">Coiled coil</keyword>